<dbReference type="SUPFAM" id="SSF140990">
    <property type="entry name" value="FtsH protease domain-like"/>
    <property type="match status" value="1"/>
</dbReference>
<feature type="active site" evidence="15">
    <location>
        <position position="431"/>
    </location>
</feature>
<dbReference type="FunFam" id="3.40.50.300:FF:000001">
    <property type="entry name" value="ATP-dependent zinc metalloprotease FtsH"/>
    <property type="match status" value="1"/>
</dbReference>
<evidence type="ECO:0000256" key="13">
    <source>
        <dbReference type="ARBA" id="ARBA00023136"/>
    </source>
</evidence>
<evidence type="ECO:0000313" key="18">
    <source>
        <dbReference type="EMBL" id="OGZ44929.1"/>
    </source>
</evidence>
<keyword evidence="13 15" id="KW-0472">Membrane</keyword>
<keyword evidence="18" id="KW-0131">Cell cycle</keyword>
<dbReference type="Pfam" id="PF06480">
    <property type="entry name" value="FtsH_ext"/>
    <property type="match status" value="1"/>
</dbReference>
<keyword evidence="10 15" id="KW-0067">ATP-binding</keyword>
<dbReference type="InterPro" id="IPR005936">
    <property type="entry name" value="FtsH"/>
</dbReference>
<dbReference type="HAMAP" id="MF_01458">
    <property type="entry name" value="FtsH"/>
    <property type="match status" value="1"/>
</dbReference>
<evidence type="ECO:0000256" key="1">
    <source>
        <dbReference type="ARBA" id="ARBA00004370"/>
    </source>
</evidence>
<dbReference type="Gene3D" id="1.20.58.760">
    <property type="entry name" value="Peptidase M41"/>
    <property type="match status" value="1"/>
</dbReference>
<keyword evidence="5 15" id="KW-0812">Transmembrane</keyword>
<feature type="binding site" evidence="15">
    <location>
        <position position="430"/>
    </location>
    <ligand>
        <name>Zn(2+)</name>
        <dbReference type="ChEBI" id="CHEBI:29105"/>
        <note>catalytic</note>
    </ligand>
</feature>
<dbReference type="GO" id="GO:0006508">
    <property type="term" value="P:proteolysis"/>
    <property type="evidence" value="ECO:0007669"/>
    <property type="project" value="UniProtKB-KW"/>
</dbReference>
<evidence type="ECO:0000256" key="4">
    <source>
        <dbReference type="ARBA" id="ARBA00022670"/>
    </source>
</evidence>
<dbReference type="Pfam" id="PF00004">
    <property type="entry name" value="AAA"/>
    <property type="match status" value="1"/>
</dbReference>
<dbReference type="GO" id="GO:0030163">
    <property type="term" value="P:protein catabolic process"/>
    <property type="evidence" value="ECO:0007669"/>
    <property type="project" value="UniProtKB-UniRule"/>
</dbReference>
<dbReference type="Pfam" id="PF17862">
    <property type="entry name" value="AAA_lid_3"/>
    <property type="match status" value="1"/>
</dbReference>
<dbReference type="NCBIfam" id="TIGR01241">
    <property type="entry name" value="FtsH_fam"/>
    <property type="match status" value="1"/>
</dbReference>
<feature type="transmembrane region" description="Helical" evidence="15">
    <location>
        <begin position="110"/>
        <end position="133"/>
    </location>
</feature>
<keyword evidence="9 15" id="KW-0862">Zinc</keyword>
<feature type="binding site" evidence="15">
    <location>
        <begin position="208"/>
        <end position="215"/>
    </location>
    <ligand>
        <name>ATP</name>
        <dbReference type="ChEBI" id="CHEBI:30616"/>
    </ligand>
</feature>
<dbReference type="STRING" id="1802115.A2756_03615"/>
<dbReference type="InterPro" id="IPR003959">
    <property type="entry name" value="ATPase_AAA_core"/>
</dbReference>
<comment type="similarity">
    <text evidence="2 15">In the C-terminal section; belongs to the peptidase M41 family.</text>
</comment>
<dbReference type="InterPro" id="IPR003960">
    <property type="entry name" value="ATPase_AAA_CS"/>
</dbReference>
<comment type="caution">
    <text evidence="18">The sequence shown here is derived from an EMBL/GenBank/DDBJ whole genome shotgun (WGS) entry which is preliminary data.</text>
</comment>
<keyword evidence="18" id="KW-0132">Cell division</keyword>
<dbReference type="AlphaFoldDB" id="A0A1G2G3X1"/>
<keyword evidence="8 15" id="KW-0378">Hydrolase</keyword>
<evidence type="ECO:0000256" key="2">
    <source>
        <dbReference type="ARBA" id="ARBA00010044"/>
    </source>
</evidence>
<organism evidence="18 19">
    <name type="scientific">Candidatus Ryanbacteria bacterium RIFCSPHIGHO2_01_FULL_48_27</name>
    <dbReference type="NCBI Taxonomy" id="1802115"/>
    <lineage>
        <taxon>Bacteria</taxon>
        <taxon>Candidatus Ryaniibacteriota</taxon>
    </lineage>
</organism>
<comment type="cofactor">
    <cofactor evidence="15">
        <name>Zn(2+)</name>
        <dbReference type="ChEBI" id="CHEBI:29105"/>
    </cofactor>
    <text evidence="15">Binds 1 zinc ion per subunit.</text>
</comment>
<comment type="subunit">
    <text evidence="15">Homohexamer.</text>
</comment>
<dbReference type="CDD" id="cd19501">
    <property type="entry name" value="RecA-like_FtsH"/>
    <property type="match status" value="1"/>
</dbReference>
<keyword evidence="6 15" id="KW-0479">Metal-binding</keyword>
<evidence type="ECO:0000313" key="19">
    <source>
        <dbReference type="Proteomes" id="UP000177785"/>
    </source>
</evidence>
<dbReference type="GO" id="GO:0051301">
    <property type="term" value="P:cell division"/>
    <property type="evidence" value="ECO:0007669"/>
    <property type="project" value="UniProtKB-KW"/>
</dbReference>
<feature type="transmembrane region" description="Helical" evidence="15">
    <location>
        <begin position="12"/>
        <end position="29"/>
    </location>
</feature>
<keyword evidence="7 15" id="KW-0547">Nucleotide-binding</keyword>
<feature type="binding site" evidence="15">
    <location>
        <position position="506"/>
    </location>
    <ligand>
        <name>Zn(2+)</name>
        <dbReference type="ChEBI" id="CHEBI:29105"/>
        <note>catalytic</note>
    </ligand>
</feature>
<dbReference type="Gene3D" id="1.10.8.60">
    <property type="match status" value="1"/>
</dbReference>
<gene>
    <name evidence="15" type="primary">ftsH</name>
    <name evidence="18" type="ORF">A2756_03615</name>
</gene>
<comment type="similarity">
    <text evidence="14 15">In the central section; belongs to the AAA ATPase family.</text>
</comment>
<evidence type="ECO:0000256" key="12">
    <source>
        <dbReference type="ARBA" id="ARBA00023049"/>
    </source>
</evidence>
<dbReference type="InterPro" id="IPR011546">
    <property type="entry name" value="Pept_M41_FtsH_extracell"/>
</dbReference>
<keyword evidence="11 15" id="KW-1133">Transmembrane helix</keyword>
<accession>A0A1G2G3X1</accession>
<dbReference type="InterPro" id="IPR000642">
    <property type="entry name" value="Peptidase_M41"/>
</dbReference>
<evidence type="ECO:0000256" key="14">
    <source>
        <dbReference type="ARBA" id="ARBA00061570"/>
    </source>
</evidence>
<dbReference type="GO" id="GO:0005886">
    <property type="term" value="C:plasma membrane"/>
    <property type="evidence" value="ECO:0007669"/>
    <property type="project" value="UniProtKB-SubCell"/>
</dbReference>
<evidence type="ECO:0000259" key="17">
    <source>
        <dbReference type="SMART" id="SM00382"/>
    </source>
</evidence>
<keyword evidence="12 15" id="KW-0482">Metalloprotease</keyword>
<comment type="subcellular location">
    <subcellularLocation>
        <location evidence="15">Cell membrane</location>
        <topology evidence="15">Multi-pass membrane protein</topology>
        <orientation evidence="15">Cytoplasmic side</orientation>
    </subcellularLocation>
    <subcellularLocation>
        <location evidence="1">Membrane</location>
    </subcellularLocation>
</comment>
<evidence type="ECO:0000256" key="6">
    <source>
        <dbReference type="ARBA" id="ARBA00022723"/>
    </source>
</evidence>
<evidence type="ECO:0000256" key="11">
    <source>
        <dbReference type="ARBA" id="ARBA00022989"/>
    </source>
</evidence>
<proteinExistence type="inferred from homology"/>
<dbReference type="Proteomes" id="UP000177785">
    <property type="component" value="Unassembled WGS sequence"/>
</dbReference>
<dbReference type="InterPro" id="IPR003593">
    <property type="entry name" value="AAA+_ATPase"/>
</dbReference>
<feature type="domain" description="AAA+ ATPase" evidence="17">
    <location>
        <begin position="200"/>
        <end position="339"/>
    </location>
</feature>
<dbReference type="PANTHER" id="PTHR23076:SF97">
    <property type="entry name" value="ATP-DEPENDENT ZINC METALLOPROTEASE YME1L1"/>
    <property type="match status" value="1"/>
</dbReference>
<evidence type="ECO:0000256" key="16">
    <source>
        <dbReference type="RuleBase" id="RU003651"/>
    </source>
</evidence>
<evidence type="ECO:0000256" key="5">
    <source>
        <dbReference type="ARBA" id="ARBA00022692"/>
    </source>
</evidence>
<keyword evidence="3 15" id="KW-1003">Cell membrane</keyword>
<dbReference type="GO" id="GO:0005524">
    <property type="term" value="F:ATP binding"/>
    <property type="evidence" value="ECO:0007669"/>
    <property type="project" value="UniProtKB-UniRule"/>
</dbReference>
<evidence type="ECO:0000256" key="9">
    <source>
        <dbReference type="ARBA" id="ARBA00022833"/>
    </source>
</evidence>
<dbReference type="Gene3D" id="3.40.50.300">
    <property type="entry name" value="P-loop containing nucleotide triphosphate hydrolases"/>
    <property type="match status" value="1"/>
</dbReference>
<dbReference type="PANTHER" id="PTHR23076">
    <property type="entry name" value="METALLOPROTEASE M41 FTSH"/>
    <property type="match status" value="1"/>
</dbReference>
<dbReference type="InterPro" id="IPR041569">
    <property type="entry name" value="AAA_lid_3"/>
</dbReference>
<name>A0A1G2G3X1_9BACT</name>
<protein>
    <recommendedName>
        <fullName evidence="15">ATP-dependent zinc metalloprotease FtsH</fullName>
        <ecNumber evidence="15">3.4.24.-</ecNumber>
    </recommendedName>
</protein>
<feature type="binding site" evidence="15">
    <location>
        <position position="434"/>
    </location>
    <ligand>
        <name>Zn(2+)</name>
        <dbReference type="ChEBI" id="CHEBI:29105"/>
        <note>catalytic</note>
    </ligand>
</feature>
<evidence type="ECO:0000256" key="10">
    <source>
        <dbReference type="ARBA" id="ARBA00022840"/>
    </source>
</evidence>
<dbReference type="EMBL" id="MHNL01000011">
    <property type="protein sequence ID" value="OGZ44929.1"/>
    <property type="molecule type" value="Genomic_DNA"/>
</dbReference>
<evidence type="ECO:0000256" key="15">
    <source>
        <dbReference type="HAMAP-Rule" id="MF_01458"/>
    </source>
</evidence>
<reference evidence="18 19" key="1">
    <citation type="journal article" date="2016" name="Nat. Commun.">
        <title>Thousands of microbial genomes shed light on interconnected biogeochemical processes in an aquifer system.</title>
        <authorList>
            <person name="Anantharaman K."/>
            <person name="Brown C.T."/>
            <person name="Hug L.A."/>
            <person name="Sharon I."/>
            <person name="Castelle C.J."/>
            <person name="Probst A.J."/>
            <person name="Thomas B.C."/>
            <person name="Singh A."/>
            <person name="Wilkins M.J."/>
            <person name="Karaoz U."/>
            <person name="Brodie E.L."/>
            <person name="Williams K.H."/>
            <person name="Hubbard S.S."/>
            <person name="Banfield J.F."/>
        </authorList>
    </citation>
    <scope>NUCLEOTIDE SEQUENCE [LARGE SCALE GENOMIC DNA]</scope>
</reference>
<dbReference type="InterPro" id="IPR037219">
    <property type="entry name" value="Peptidase_M41-like"/>
</dbReference>
<dbReference type="GO" id="GO:0008270">
    <property type="term" value="F:zinc ion binding"/>
    <property type="evidence" value="ECO:0007669"/>
    <property type="project" value="UniProtKB-UniRule"/>
</dbReference>
<evidence type="ECO:0000256" key="8">
    <source>
        <dbReference type="ARBA" id="ARBA00022801"/>
    </source>
</evidence>
<comment type="function">
    <text evidence="15">Acts as a processive, ATP-dependent zinc metallopeptidase for both cytoplasmic and membrane proteins. Plays a role in the quality control of integral membrane proteins.</text>
</comment>
<dbReference type="SMART" id="SM00382">
    <property type="entry name" value="AAA"/>
    <property type="match status" value="1"/>
</dbReference>
<evidence type="ECO:0000256" key="3">
    <source>
        <dbReference type="ARBA" id="ARBA00022475"/>
    </source>
</evidence>
<keyword evidence="4 15" id="KW-0645">Protease</keyword>
<dbReference type="InterPro" id="IPR027417">
    <property type="entry name" value="P-loop_NTPase"/>
</dbReference>
<dbReference type="GO" id="GO:0016887">
    <property type="term" value="F:ATP hydrolysis activity"/>
    <property type="evidence" value="ECO:0007669"/>
    <property type="project" value="UniProtKB-UniRule"/>
</dbReference>
<evidence type="ECO:0000256" key="7">
    <source>
        <dbReference type="ARBA" id="ARBA00022741"/>
    </source>
</evidence>
<dbReference type="GO" id="GO:0004176">
    <property type="term" value="F:ATP-dependent peptidase activity"/>
    <property type="evidence" value="ECO:0007669"/>
    <property type="project" value="InterPro"/>
</dbReference>
<dbReference type="FunFam" id="1.20.58.760:FF:000001">
    <property type="entry name" value="ATP-dependent zinc metalloprotease FtsH"/>
    <property type="match status" value="1"/>
</dbReference>
<dbReference type="GO" id="GO:0004222">
    <property type="term" value="F:metalloendopeptidase activity"/>
    <property type="evidence" value="ECO:0007669"/>
    <property type="project" value="InterPro"/>
</dbReference>
<dbReference type="Pfam" id="PF01434">
    <property type="entry name" value="Peptidase_M41"/>
    <property type="match status" value="1"/>
</dbReference>
<comment type="similarity">
    <text evidence="16">Belongs to the AAA ATPase family.</text>
</comment>
<dbReference type="SUPFAM" id="SSF52540">
    <property type="entry name" value="P-loop containing nucleoside triphosphate hydrolases"/>
    <property type="match status" value="1"/>
</dbReference>
<sequence length="613" mass="67053">MNKQLSLFSKNLLYVVLIFFVLATAYGSLTGSFQEKKEITLTELVGQIKKGEVTKISIEQDDLEIALKDGSLATTKKENSTALSDTLVNYGVTAEELARLPIEIKNPSGLVFWLSAILPFLLPIILIGIFIWMTARQVQRSNVQAFGFGQSRARVIEPGDKKEKVMFKDVAGAREAKEELLEIVDFLKSPERFLAIGARIPRGVLLMGAPGTGKTLLAKAVAGEAGVPFFLMSASEFVEMFVGVGASRVRDLFKMAKKAAPAIIFIDEIDAVGRHRGAGLGGGHDEREQTLNQILTEMDGFETSDQVIIMAATNRPDVLDPALLRPGRFDRRVILDLPDIGEREEILAVHTKKKMMASDVDLRRIAERTPGFSGADLANLVNEAAIFAARASRKEVTQMDLIGSIEKVMLGPERKSNLLSVKEKEISAYHEAGHALVAASLPHADPVHKVSIVSRGRAAGYTLKLPTEDKHLYSKSFFLDELAVSLGGYAAEILTFDELTTGASDDLRKATAIARDLVTRYGMSERIGPVALTNDSDMVFLGKEFGHEKHYSEEIAALVDAEVAGFMKDAYKTARGILESKKAKLKEIADYLIKHETIERDAFAELAGSPMQA</sequence>
<dbReference type="EC" id="3.4.24.-" evidence="15"/>
<dbReference type="PROSITE" id="PS00674">
    <property type="entry name" value="AAA"/>
    <property type="match status" value="1"/>
</dbReference>
<dbReference type="FunFam" id="1.10.8.60:FF:000001">
    <property type="entry name" value="ATP-dependent zinc metalloprotease FtsH"/>
    <property type="match status" value="1"/>
</dbReference>